<sequence>MPGGKRATKTASYKDQNDDDGLYFLISHVFRIRFVLHTDFISAGEISKKTRSTKSNDQPTESNSSNRQTTRKRKEKLSKAEQEELDLALKLSNEIVQMKEVSIEIPIIDDVKENISNTSTVSSNKNKKTTSKETDEYEENSLPKTKRMKVEEEENIDEKQSENEEEEEVEDENEEEEEEEEETKPQKRVTRKIEVTKKNAEMPTVKSIEQNSSRSMTQDQQKPPVSTIDLSNKKPNAPVGFPTSKIIIPSVQASRVGLSRKASTIKPLHPNLNQRSVHE</sequence>
<proteinExistence type="predicted"/>
<feature type="region of interest" description="Disordered" evidence="1">
    <location>
        <begin position="49"/>
        <end position="79"/>
    </location>
</feature>
<evidence type="ECO:0000256" key="1">
    <source>
        <dbReference type="SAM" id="MobiDB-lite"/>
    </source>
</evidence>
<feature type="compositionally biased region" description="Polar residues" evidence="1">
    <location>
        <begin position="53"/>
        <end position="68"/>
    </location>
</feature>
<accession>A0A8S2JZ80</accession>
<dbReference type="AlphaFoldDB" id="A0A8S2JZ80"/>
<comment type="caution">
    <text evidence="2">The sequence shown here is derived from an EMBL/GenBank/DDBJ whole genome shotgun (WGS) entry which is preliminary data.</text>
</comment>
<feature type="compositionally biased region" description="Basic and acidic residues" evidence="1">
    <location>
        <begin position="191"/>
        <end position="200"/>
    </location>
</feature>
<gene>
    <name evidence="2" type="ORF">SMN809_LOCUS2262</name>
</gene>
<name>A0A8S2JZ80_9BILA</name>
<evidence type="ECO:0000313" key="3">
    <source>
        <dbReference type="Proteomes" id="UP000676336"/>
    </source>
</evidence>
<organism evidence="2 3">
    <name type="scientific">Rotaria magnacalcarata</name>
    <dbReference type="NCBI Taxonomy" id="392030"/>
    <lineage>
        <taxon>Eukaryota</taxon>
        <taxon>Metazoa</taxon>
        <taxon>Spiralia</taxon>
        <taxon>Gnathifera</taxon>
        <taxon>Rotifera</taxon>
        <taxon>Eurotatoria</taxon>
        <taxon>Bdelloidea</taxon>
        <taxon>Philodinida</taxon>
        <taxon>Philodinidae</taxon>
        <taxon>Rotaria</taxon>
    </lineage>
</organism>
<feature type="region of interest" description="Disordered" evidence="1">
    <location>
        <begin position="259"/>
        <end position="279"/>
    </location>
</feature>
<dbReference type="EMBL" id="CAJOBI010000405">
    <property type="protein sequence ID" value="CAF3820531.1"/>
    <property type="molecule type" value="Genomic_DNA"/>
</dbReference>
<feature type="compositionally biased region" description="Polar residues" evidence="1">
    <location>
        <begin position="207"/>
        <end position="234"/>
    </location>
</feature>
<feature type="region of interest" description="Disordered" evidence="1">
    <location>
        <begin position="118"/>
        <end position="243"/>
    </location>
</feature>
<reference evidence="2" key="1">
    <citation type="submission" date="2021-02" db="EMBL/GenBank/DDBJ databases">
        <authorList>
            <person name="Nowell W R."/>
        </authorList>
    </citation>
    <scope>NUCLEOTIDE SEQUENCE</scope>
</reference>
<dbReference type="Proteomes" id="UP000676336">
    <property type="component" value="Unassembled WGS sequence"/>
</dbReference>
<feature type="compositionally biased region" description="Acidic residues" evidence="1">
    <location>
        <begin position="163"/>
        <end position="182"/>
    </location>
</feature>
<protein>
    <submittedName>
        <fullName evidence="2">Uncharacterized protein</fullName>
    </submittedName>
</protein>
<evidence type="ECO:0000313" key="2">
    <source>
        <dbReference type="EMBL" id="CAF3820531.1"/>
    </source>
</evidence>